<protein>
    <submittedName>
        <fullName evidence="2">Uncharacterized protein</fullName>
    </submittedName>
</protein>
<keyword evidence="1" id="KW-1133">Transmembrane helix</keyword>
<organism evidence="2 3">
    <name type="scientific">Mytilus edulis</name>
    <name type="common">Blue mussel</name>
    <dbReference type="NCBI Taxonomy" id="6550"/>
    <lineage>
        <taxon>Eukaryota</taxon>
        <taxon>Metazoa</taxon>
        <taxon>Spiralia</taxon>
        <taxon>Lophotrochozoa</taxon>
        <taxon>Mollusca</taxon>
        <taxon>Bivalvia</taxon>
        <taxon>Autobranchia</taxon>
        <taxon>Pteriomorphia</taxon>
        <taxon>Mytilida</taxon>
        <taxon>Mytiloidea</taxon>
        <taxon>Mytilidae</taxon>
        <taxon>Mytilinae</taxon>
        <taxon>Mytilus</taxon>
    </lineage>
</organism>
<keyword evidence="3" id="KW-1185">Reference proteome</keyword>
<dbReference type="EMBL" id="CAJPWZ010003241">
    <property type="protein sequence ID" value="CAG2254359.1"/>
    <property type="molecule type" value="Genomic_DNA"/>
</dbReference>
<evidence type="ECO:0000313" key="2">
    <source>
        <dbReference type="EMBL" id="CAG2254359.1"/>
    </source>
</evidence>
<dbReference type="Proteomes" id="UP000683360">
    <property type="component" value="Unassembled WGS sequence"/>
</dbReference>
<sequence length="249" mass="27930">MNCSRNTDIQIWTGGQKQQILTMDGTSVNESKYTTQAEHDGFSLKIKGFSKKMPSDSPKSTTVLPLRVQSVTCVCSNEAHLSSSQLFHLVSATKISLNLTTNVTRDTLFYNMEFNTSYEVDDALCGHLQVICTVGTSTHSLIDTFIFDDQSQFIEKCRQVPVRTGTLQKTILVVIIGLPSIFLTIFICSIMISWKYRHYIENLYTFIFNHSARIESQNVKEEPIKESLLPLNLSDSTNSSPIGHVDSSN</sequence>
<accession>A0A8S3V8E6</accession>
<evidence type="ECO:0000313" key="3">
    <source>
        <dbReference type="Proteomes" id="UP000683360"/>
    </source>
</evidence>
<gene>
    <name evidence="2" type="ORF">MEDL_65848</name>
</gene>
<comment type="caution">
    <text evidence="2">The sequence shown here is derived from an EMBL/GenBank/DDBJ whole genome shotgun (WGS) entry which is preliminary data.</text>
</comment>
<keyword evidence="1" id="KW-0472">Membrane</keyword>
<name>A0A8S3V8E6_MYTED</name>
<keyword evidence="1" id="KW-0812">Transmembrane</keyword>
<dbReference type="AlphaFoldDB" id="A0A8S3V8E6"/>
<evidence type="ECO:0000256" key="1">
    <source>
        <dbReference type="SAM" id="Phobius"/>
    </source>
</evidence>
<reference evidence="2" key="1">
    <citation type="submission" date="2021-03" db="EMBL/GenBank/DDBJ databases">
        <authorList>
            <person name="Bekaert M."/>
        </authorList>
    </citation>
    <scope>NUCLEOTIDE SEQUENCE</scope>
</reference>
<feature type="transmembrane region" description="Helical" evidence="1">
    <location>
        <begin position="171"/>
        <end position="194"/>
    </location>
</feature>
<proteinExistence type="predicted"/>